<dbReference type="Proteomes" id="UP001180515">
    <property type="component" value="Unassembled WGS sequence"/>
</dbReference>
<accession>A0A854WMF2</accession>
<dbReference type="EMBL" id="NSGR01000010">
    <property type="protein sequence ID" value="PCH10664.1"/>
    <property type="molecule type" value="Genomic_DNA"/>
</dbReference>
<comment type="caution">
    <text evidence="2">The sequence shown here is derived from an EMBL/GenBank/DDBJ whole genome shotgun (WGS) entry which is preliminary data.</text>
</comment>
<dbReference type="RefSeq" id="WP_046389001.1">
    <property type="nucleotide sequence ID" value="NZ_JARQAG010000005.1"/>
</dbReference>
<evidence type="ECO:0000313" key="2">
    <source>
        <dbReference type="EMBL" id="PCH10664.1"/>
    </source>
</evidence>
<dbReference type="Proteomes" id="UP000217465">
    <property type="component" value="Unassembled WGS sequence"/>
</dbReference>
<dbReference type="EMBL" id="JARQAG010000005">
    <property type="protein sequence ID" value="MDT2731544.1"/>
    <property type="molecule type" value="Genomic_DNA"/>
</dbReference>
<reference evidence="1" key="2">
    <citation type="submission" date="2023-03" db="EMBL/GenBank/DDBJ databases">
        <authorList>
            <person name="Shen W."/>
            <person name="Cai J."/>
        </authorList>
    </citation>
    <scope>NUCLEOTIDE SEQUENCE</scope>
    <source>
        <strain evidence="1">P82-2</strain>
    </source>
</reference>
<protein>
    <submittedName>
        <fullName evidence="2">Uncharacterized protein</fullName>
    </submittedName>
</protein>
<reference evidence="2 3" key="1">
    <citation type="submission" date="2016-06" db="EMBL/GenBank/DDBJ databases">
        <authorList>
            <person name="Haines A.N."/>
            <person name="Council K.R."/>
        </authorList>
    </citation>
    <scope>NUCLEOTIDE SEQUENCE [LARGE SCALE GENOMIC DNA]</scope>
    <source>
        <strain evidence="2 3">SP158-29</strain>
    </source>
</reference>
<sequence>METIEFESRVKKINRMHNKMLDLDDERAYFAWINVVPDEPTREDFETIAENEKFFVEVTQLFGRLFRRYANESEK</sequence>
<evidence type="ECO:0000313" key="1">
    <source>
        <dbReference type="EMBL" id="MDT2731544.1"/>
    </source>
</evidence>
<proteinExistence type="predicted"/>
<gene>
    <name evidence="2" type="ORF">A9Y57_01954</name>
    <name evidence="1" type="ORF">P7G31_04685</name>
</gene>
<dbReference type="AlphaFoldDB" id="A0A854WMF2"/>
<organism evidence="2 3">
    <name type="scientific">Streptococcus parauberis</name>
    <dbReference type="NCBI Taxonomy" id="1348"/>
    <lineage>
        <taxon>Bacteria</taxon>
        <taxon>Bacillati</taxon>
        <taxon>Bacillota</taxon>
        <taxon>Bacilli</taxon>
        <taxon>Lactobacillales</taxon>
        <taxon>Streptococcaceae</taxon>
        <taxon>Streptococcus</taxon>
    </lineage>
</organism>
<evidence type="ECO:0000313" key="3">
    <source>
        <dbReference type="Proteomes" id="UP000217465"/>
    </source>
</evidence>
<name>A0A854WMF2_9STRE</name>